<accession>A0A845BDJ8</accession>
<dbReference type="Pfam" id="PF01266">
    <property type="entry name" value="DAO"/>
    <property type="match status" value="1"/>
</dbReference>
<comment type="caution">
    <text evidence="9">The sequence shown here is derived from an EMBL/GenBank/DDBJ whole genome shotgun (WGS) entry which is preliminary data.</text>
</comment>
<name>A0A845BDJ8_9PROT</name>
<dbReference type="AlphaFoldDB" id="A0A845BDJ8"/>
<comment type="similarity">
    <text evidence="2">Belongs to the GMC oxidoreductase family.</text>
</comment>
<dbReference type="EMBL" id="SNVJ01000009">
    <property type="protein sequence ID" value="MXP64124.1"/>
    <property type="molecule type" value="Genomic_DNA"/>
</dbReference>
<evidence type="ECO:0000256" key="2">
    <source>
        <dbReference type="ARBA" id="ARBA00010790"/>
    </source>
</evidence>
<evidence type="ECO:0000259" key="7">
    <source>
        <dbReference type="Pfam" id="PF01266"/>
    </source>
</evidence>
<proteinExistence type="inferred from homology"/>
<evidence type="ECO:0000256" key="4">
    <source>
        <dbReference type="ARBA" id="ARBA00022827"/>
    </source>
</evidence>
<dbReference type="GO" id="GO:0016614">
    <property type="term" value="F:oxidoreductase activity, acting on CH-OH group of donors"/>
    <property type="evidence" value="ECO:0007669"/>
    <property type="project" value="InterPro"/>
</dbReference>
<comment type="cofactor">
    <cofactor evidence="1">
        <name>FAD</name>
        <dbReference type="ChEBI" id="CHEBI:57692"/>
    </cofactor>
</comment>
<sequence length="525" mass="57835">MILHADSIPDGEILQADVCIVGGGAVGLQMARRLIAAGMQVVIAESGEEEASQRAQDLNIGTQSGRNAGGLRDIRLRQLGGTMHLWGGNCRPLDPIDFQAREWVPNSGWPLSYADMAPYFEAAHGLLRLEEFAYRPEAPSLVTDPGPAQPFEETLFRLTRFVPGTRAPFLGEFAQYHAEELRNSDRLRVLVGANVSQIFLTEDRRSVRELYALTFQGRELHLRAKAYVFACGGIETARLLLASREDMPAGIGNHGDSLGRYFMEHPHGLAAFLIAEKSRVAALRPFSPGIRVGDAVIHRRIRLADHTQRGLGLLNMIFQLIAVNMKPHEENQYETHFRALEATVDDPAQWQRFYVVFLAEQFPSRDSRVTLGAETDFFGMPRADLNWQVGDLDFKTVSTALSLLGQHVFTAPDFRMKGHVASTTKDWIVGHGAHHLGTTRMSATPRDGVVDRDCRIHGLSNGFCAGSSVFPTAGMSNPMLTSLAIGLRLARHLEASLPFMPAPDPGLAPRRPREFEESAASPAMA</sequence>
<feature type="domain" description="FAD dependent oxidoreductase" evidence="7">
    <location>
        <begin position="17"/>
        <end position="73"/>
    </location>
</feature>
<dbReference type="Gene3D" id="3.50.50.60">
    <property type="entry name" value="FAD/NAD(P)-binding domain"/>
    <property type="match status" value="2"/>
</dbReference>
<evidence type="ECO:0000313" key="10">
    <source>
        <dbReference type="Proteomes" id="UP000460715"/>
    </source>
</evidence>
<evidence type="ECO:0000256" key="5">
    <source>
        <dbReference type="ARBA" id="ARBA00023002"/>
    </source>
</evidence>
<gene>
    <name evidence="9" type="ORF">E0493_12295</name>
</gene>
<dbReference type="Pfam" id="PF05199">
    <property type="entry name" value="GMC_oxred_C"/>
    <property type="match status" value="1"/>
</dbReference>
<dbReference type="InterPro" id="IPR007867">
    <property type="entry name" value="GMC_OxRtase_C"/>
</dbReference>
<reference evidence="9 10" key="1">
    <citation type="submission" date="2019-03" db="EMBL/GenBank/DDBJ databases">
        <title>Roseomonas sp. a novel Roseomonas species isolated from Sea whip Gorgonian.</title>
        <authorList>
            <person name="Li F."/>
            <person name="Pan X."/>
            <person name="Huang S."/>
            <person name="Li Z."/>
            <person name="Meng B."/>
        </authorList>
    </citation>
    <scope>NUCLEOTIDE SEQUENCE [LARGE SCALE GENOMIC DNA]</scope>
    <source>
        <strain evidence="9 10">M0104</strain>
    </source>
</reference>
<dbReference type="InterPro" id="IPR051473">
    <property type="entry name" value="P2Ox-like"/>
</dbReference>
<dbReference type="PANTHER" id="PTHR42784:SF1">
    <property type="entry name" value="PYRANOSE 2-OXIDASE"/>
    <property type="match status" value="1"/>
</dbReference>
<feature type="domain" description="Glucose-methanol-choline oxidoreductase C-terminal" evidence="8">
    <location>
        <begin position="363"/>
        <end position="486"/>
    </location>
</feature>
<keyword evidence="4" id="KW-0274">FAD</keyword>
<evidence type="ECO:0000256" key="1">
    <source>
        <dbReference type="ARBA" id="ARBA00001974"/>
    </source>
</evidence>
<keyword evidence="3" id="KW-0285">Flavoprotein</keyword>
<dbReference type="PANTHER" id="PTHR42784">
    <property type="entry name" value="PYRANOSE 2-OXIDASE"/>
    <property type="match status" value="1"/>
</dbReference>
<keyword evidence="5" id="KW-0560">Oxidoreductase</keyword>
<evidence type="ECO:0000313" key="9">
    <source>
        <dbReference type="EMBL" id="MXP64124.1"/>
    </source>
</evidence>
<feature type="region of interest" description="Disordered" evidence="6">
    <location>
        <begin position="503"/>
        <end position="525"/>
    </location>
</feature>
<protein>
    <submittedName>
        <fullName evidence="9">GMC family oxidoreductase</fullName>
    </submittedName>
</protein>
<evidence type="ECO:0000259" key="8">
    <source>
        <dbReference type="Pfam" id="PF05199"/>
    </source>
</evidence>
<dbReference type="OrthoDB" id="9798604at2"/>
<evidence type="ECO:0000256" key="6">
    <source>
        <dbReference type="SAM" id="MobiDB-lite"/>
    </source>
</evidence>
<dbReference type="InterPro" id="IPR006076">
    <property type="entry name" value="FAD-dep_OxRdtase"/>
</dbReference>
<keyword evidence="10" id="KW-1185">Reference proteome</keyword>
<dbReference type="Proteomes" id="UP000460715">
    <property type="component" value="Unassembled WGS sequence"/>
</dbReference>
<dbReference type="InterPro" id="IPR036188">
    <property type="entry name" value="FAD/NAD-bd_sf"/>
</dbReference>
<evidence type="ECO:0000256" key="3">
    <source>
        <dbReference type="ARBA" id="ARBA00022630"/>
    </source>
</evidence>
<dbReference type="RefSeq" id="WP_160937252.1">
    <property type="nucleotide sequence ID" value="NZ_SNVJ01000009.1"/>
</dbReference>
<dbReference type="SUPFAM" id="SSF51905">
    <property type="entry name" value="FAD/NAD(P)-binding domain"/>
    <property type="match status" value="1"/>
</dbReference>
<organism evidence="9 10">
    <name type="scientific">Teichococcus coralli</name>
    <dbReference type="NCBI Taxonomy" id="2545983"/>
    <lineage>
        <taxon>Bacteria</taxon>
        <taxon>Pseudomonadati</taxon>
        <taxon>Pseudomonadota</taxon>
        <taxon>Alphaproteobacteria</taxon>
        <taxon>Acetobacterales</taxon>
        <taxon>Roseomonadaceae</taxon>
        <taxon>Roseomonas</taxon>
    </lineage>
</organism>